<evidence type="ECO:0000256" key="2">
    <source>
        <dbReference type="ARBA" id="ARBA00009077"/>
    </source>
</evidence>
<reference evidence="6 7" key="1">
    <citation type="submission" date="2020-07" db="EMBL/GenBank/DDBJ databases">
        <title>Bradyrhizobium diversity isolated from nodules of indigenous legumes of Western Australia.</title>
        <authorList>
            <person name="Klepa M.S."/>
        </authorList>
    </citation>
    <scope>NUCLEOTIDE SEQUENCE [LARGE SCALE GENOMIC DNA]</scope>
    <source>
        <strain evidence="6 7">CNPSo 4010</strain>
    </source>
</reference>
<dbReference type="InterPro" id="IPR015424">
    <property type="entry name" value="PyrdxlP-dep_Trfase"/>
</dbReference>
<evidence type="ECO:0000256" key="1">
    <source>
        <dbReference type="ARBA" id="ARBA00001933"/>
    </source>
</evidence>
<evidence type="ECO:0000313" key="7">
    <source>
        <dbReference type="Proteomes" id="UP000807370"/>
    </source>
</evidence>
<evidence type="ECO:0000256" key="5">
    <source>
        <dbReference type="RuleBase" id="RU362118"/>
    </source>
</evidence>
<dbReference type="Pfam" id="PF01053">
    <property type="entry name" value="Cys_Met_Meta_PP"/>
    <property type="match status" value="1"/>
</dbReference>
<keyword evidence="4" id="KW-0456">Lyase</keyword>
<protein>
    <submittedName>
        <fullName evidence="6">PLP-dependent transferase</fullName>
    </submittedName>
</protein>
<dbReference type="EMBL" id="JACCHP010000001">
    <property type="protein sequence ID" value="MBH5396578.1"/>
    <property type="molecule type" value="Genomic_DNA"/>
</dbReference>
<dbReference type="InterPro" id="IPR006233">
    <property type="entry name" value="Cys_b_lyase_bac"/>
</dbReference>
<keyword evidence="3 5" id="KW-0663">Pyridoxal phosphate</keyword>
<comment type="cofactor">
    <cofactor evidence="1 5">
        <name>pyridoxal 5'-phosphate</name>
        <dbReference type="ChEBI" id="CHEBI:597326"/>
    </cofactor>
</comment>
<dbReference type="PANTHER" id="PTHR43500:SF1">
    <property type="entry name" value="CYSTATHIONINE BETA-LYASE-RELATED"/>
    <property type="match status" value="1"/>
</dbReference>
<dbReference type="PANTHER" id="PTHR43500">
    <property type="entry name" value="CYSTATHIONINE BETA-LYASE-RELATED"/>
    <property type="match status" value="1"/>
</dbReference>
<dbReference type="InterPro" id="IPR000277">
    <property type="entry name" value="Cys/Met-Metab_PyrdxlP-dep_enz"/>
</dbReference>
<gene>
    <name evidence="6" type="ORF">HZZ13_02015</name>
</gene>
<dbReference type="SUPFAM" id="SSF53383">
    <property type="entry name" value="PLP-dependent transferases"/>
    <property type="match status" value="1"/>
</dbReference>
<comment type="caution">
    <text evidence="6">The sequence shown here is derived from an EMBL/GenBank/DDBJ whole genome shotgun (WGS) entry which is preliminary data.</text>
</comment>
<keyword evidence="6" id="KW-0808">Transferase</keyword>
<keyword evidence="7" id="KW-1185">Reference proteome</keyword>
<proteinExistence type="inferred from homology"/>
<comment type="similarity">
    <text evidence="2 5">Belongs to the trans-sulfuration enzymes family.</text>
</comment>
<name>A0ABS0PHF0_9BRAD</name>
<evidence type="ECO:0000313" key="6">
    <source>
        <dbReference type="EMBL" id="MBH5396578.1"/>
    </source>
</evidence>
<dbReference type="Proteomes" id="UP000807370">
    <property type="component" value="Unassembled WGS sequence"/>
</dbReference>
<evidence type="ECO:0000256" key="4">
    <source>
        <dbReference type="ARBA" id="ARBA00023239"/>
    </source>
</evidence>
<dbReference type="GO" id="GO:0016740">
    <property type="term" value="F:transferase activity"/>
    <property type="evidence" value="ECO:0007669"/>
    <property type="project" value="UniProtKB-KW"/>
</dbReference>
<sequence length="127" mass="13966">MMDDTWATNATFKPPPNISLADAFLGIATATDAAWPALRASPHQFGEVAGPKDIHLALFRLRTLTIRKQHWENGLKLAPRLQANPAVDRVLHPALVPQASVDINANHPSHSRLLPDTMSRELRAGRL</sequence>
<accession>A0ABS0PHF0</accession>
<organism evidence="6 7">
    <name type="scientific">Bradyrhizobium agreste</name>
    <dbReference type="NCBI Taxonomy" id="2751811"/>
    <lineage>
        <taxon>Bacteria</taxon>
        <taxon>Pseudomonadati</taxon>
        <taxon>Pseudomonadota</taxon>
        <taxon>Alphaproteobacteria</taxon>
        <taxon>Hyphomicrobiales</taxon>
        <taxon>Nitrobacteraceae</taxon>
        <taxon>Bradyrhizobium</taxon>
    </lineage>
</organism>
<dbReference type="RefSeq" id="WP_197957973.1">
    <property type="nucleotide sequence ID" value="NZ_JACCHP010000001.1"/>
</dbReference>
<evidence type="ECO:0000256" key="3">
    <source>
        <dbReference type="ARBA" id="ARBA00022898"/>
    </source>
</evidence>